<dbReference type="EMBL" id="FNXT01000113">
    <property type="protein sequence ID" value="SZX60890.1"/>
    <property type="molecule type" value="Genomic_DNA"/>
</dbReference>
<gene>
    <name evidence="2" type="ORF">BQ4739_LOCUS13143</name>
    <name evidence="1" type="ORF">BQ4739_LOCUS1431</name>
</gene>
<protein>
    <submittedName>
        <fullName evidence="1">Uncharacterized protein</fullName>
    </submittedName>
</protein>
<keyword evidence="3" id="KW-1185">Reference proteome</keyword>
<organism evidence="1 3">
    <name type="scientific">Tetradesmus obliquus</name>
    <name type="common">Green alga</name>
    <name type="synonym">Acutodesmus obliquus</name>
    <dbReference type="NCBI Taxonomy" id="3088"/>
    <lineage>
        <taxon>Eukaryota</taxon>
        <taxon>Viridiplantae</taxon>
        <taxon>Chlorophyta</taxon>
        <taxon>core chlorophytes</taxon>
        <taxon>Chlorophyceae</taxon>
        <taxon>CS clade</taxon>
        <taxon>Sphaeropleales</taxon>
        <taxon>Scenedesmaceae</taxon>
        <taxon>Tetradesmus</taxon>
    </lineage>
</organism>
<accession>A0A383V7I3</accession>
<evidence type="ECO:0000313" key="3">
    <source>
        <dbReference type="Proteomes" id="UP000256970"/>
    </source>
</evidence>
<evidence type="ECO:0000313" key="2">
    <source>
        <dbReference type="EMBL" id="SZX73021.1"/>
    </source>
</evidence>
<name>A0A383V7I3_TETOB</name>
<sequence length="205" mass="21822">MGGAQQQFTTALLEEARILYRNIEVLADGTAVVTSQTNLPNDLPRSATSFSYTANLQCSYRGSISPTVGTCAFTGRPVRAVVDVQGVVPDTAQAMIDGQCNLNSNAGTYCDYKLKGGATLFVRGMGIVKYAPAAANATADEAIHAIQADRLYVRSIQYNSGPEAFIGTLFSLTNTVVGFKRGVLEVNAARQEGSFMGVLNFELSM</sequence>
<dbReference type="Proteomes" id="UP000256970">
    <property type="component" value="Unassembled WGS sequence"/>
</dbReference>
<evidence type="ECO:0000313" key="1">
    <source>
        <dbReference type="EMBL" id="SZX60890.1"/>
    </source>
</evidence>
<dbReference type="AlphaFoldDB" id="A0A383V7I3"/>
<reference evidence="1 3" key="1">
    <citation type="submission" date="2016-10" db="EMBL/GenBank/DDBJ databases">
        <authorList>
            <person name="Cai Z."/>
        </authorList>
    </citation>
    <scope>NUCLEOTIDE SEQUENCE [LARGE SCALE GENOMIC DNA]</scope>
</reference>
<proteinExistence type="predicted"/>
<dbReference type="EMBL" id="FNXT01001182">
    <property type="protein sequence ID" value="SZX73021.1"/>
    <property type="molecule type" value="Genomic_DNA"/>
</dbReference>